<evidence type="ECO:0000313" key="2">
    <source>
        <dbReference type="Proteomes" id="UP001189122"/>
    </source>
</evidence>
<dbReference type="EMBL" id="LR743590">
    <property type="protein sequence ID" value="CAA2618108.1"/>
    <property type="molecule type" value="Genomic_DNA"/>
</dbReference>
<protein>
    <submittedName>
        <fullName evidence="1">Uncharacterized protein</fullName>
    </submittedName>
</protein>
<organism evidence="1">
    <name type="scientific">Spirodela intermedia</name>
    <name type="common">Intermediate duckweed</name>
    <dbReference type="NCBI Taxonomy" id="51605"/>
    <lineage>
        <taxon>Eukaryota</taxon>
        <taxon>Viridiplantae</taxon>
        <taxon>Streptophyta</taxon>
        <taxon>Embryophyta</taxon>
        <taxon>Tracheophyta</taxon>
        <taxon>Spermatophyta</taxon>
        <taxon>Magnoliopsida</taxon>
        <taxon>Liliopsida</taxon>
        <taxon>Araceae</taxon>
        <taxon>Lemnoideae</taxon>
        <taxon>Spirodela</taxon>
    </lineage>
</organism>
<dbReference type="Proteomes" id="UP001189122">
    <property type="component" value="Unassembled WGS sequence"/>
</dbReference>
<dbReference type="PANTHER" id="PTHR11439">
    <property type="entry name" value="GAG-POL-RELATED RETROTRANSPOSON"/>
    <property type="match status" value="1"/>
</dbReference>
<dbReference type="EMBL" id="CACRZD030000003">
    <property type="protein sequence ID" value="CAA6657805.1"/>
    <property type="molecule type" value="Genomic_DNA"/>
</dbReference>
<gene>
    <name evidence="1" type="ORF">SI7747_03004269</name>
</gene>
<evidence type="ECO:0000313" key="1">
    <source>
        <dbReference type="EMBL" id="CAA2618108.1"/>
    </source>
</evidence>
<proteinExistence type="predicted"/>
<reference evidence="1 2" key="1">
    <citation type="submission" date="2019-12" db="EMBL/GenBank/DDBJ databases">
        <authorList>
            <person name="Scholz U."/>
            <person name="Mascher M."/>
            <person name="Fiebig A."/>
        </authorList>
    </citation>
    <scope>NUCLEOTIDE SEQUENCE</scope>
</reference>
<name>A0A7I8IIU8_SPIIN</name>
<dbReference type="PANTHER" id="PTHR11439:SF470">
    <property type="entry name" value="CYSTEINE-RICH RLK (RECEPTOR-LIKE PROTEIN KINASE) 8"/>
    <property type="match status" value="1"/>
</dbReference>
<accession>A0A7I8IIU8</accession>
<dbReference type="AlphaFoldDB" id="A0A7I8IIU8"/>
<sequence length="132" mass="15020">MNTIRKYSTNGVKNAFLHGDLTNEVYMYYPPGGVTILLVYVDDTIITRGDDIEHRNLSKYLAKEFDIKTLGLCMQTSYQFMHQPTESHLHVAYQVLHYLKGTIGKYILFKRGGNLTVEMNTDASYAGSLLDC</sequence>
<keyword evidence="2" id="KW-1185">Reference proteome</keyword>